<evidence type="ECO:0000313" key="4">
    <source>
        <dbReference type="Proteomes" id="UP000643405"/>
    </source>
</evidence>
<dbReference type="AlphaFoldDB" id="A0A8J6PL85"/>
<comment type="caution">
    <text evidence="3">The sequence shown here is derived from an EMBL/GenBank/DDBJ whole genome shotgun (WGS) entry which is preliminary data.</text>
</comment>
<comment type="similarity">
    <text evidence="1">Belongs to the UPF0162 family.</text>
</comment>
<protein>
    <recommendedName>
        <fullName evidence="2">Protein SirB1 N-terminal domain-containing protein</fullName>
    </recommendedName>
</protein>
<organism evidence="3 4">
    <name type="scientific">Oryzicola mucosus</name>
    <dbReference type="NCBI Taxonomy" id="2767425"/>
    <lineage>
        <taxon>Bacteria</taxon>
        <taxon>Pseudomonadati</taxon>
        <taxon>Pseudomonadota</taxon>
        <taxon>Alphaproteobacteria</taxon>
        <taxon>Hyphomicrobiales</taxon>
        <taxon>Phyllobacteriaceae</taxon>
        <taxon>Oryzicola</taxon>
    </lineage>
</organism>
<keyword evidence="4" id="KW-1185">Reference proteome</keyword>
<name>A0A8J6PL85_9HYPH</name>
<dbReference type="RefSeq" id="WP_188163655.1">
    <property type="nucleotide sequence ID" value="NZ_JACVVX010000001.1"/>
</dbReference>
<feature type="domain" description="Protein SirB1 N-terminal" evidence="2">
    <location>
        <begin position="19"/>
        <end position="129"/>
    </location>
</feature>
<dbReference type="EMBL" id="JACVVX010000001">
    <property type="protein sequence ID" value="MBD0413040.1"/>
    <property type="molecule type" value="Genomic_DNA"/>
</dbReference>
<dbReference type="Proteomes" id="UP000643405">
    <property type="component" value="Unassembled WGS sequence"/>
</dbReference>
<accession>A0A8J6PL85</accession>
<dbReference type="SUPFAM" id="SSF48452">
    <property type="entry name" value="TPR-like"/>
    <property type="match status" value="1"/>
</dbReference>
<dbReference type="InterPro" id="IPR011990">
    <property type="entry name" value="TPR-like_helical_dom_sf"/>
</dbReference>
<evidence type="ECO:0000313" key="3">
    <source>
        <dbReference type="EMBL" id="MBD0413040.1"/>
    </source>
</evidence>
<gene>
    <name evidence="3" type="ORF">ICI42_00005</name>
</gene>
<proteinExistence type="inferred from homology"/>
<reference evidence="3" key="1">
    <citation type="submission" date="2020-09" db="EMBL/GenBank/DDBJ databases">
        <title>Genome seq and assembly of Tianweitania sp.</title>
        <authorList>
            <person name="Chhetri G."/>
        </authorList>
    </citation>
    <scope>NUCLEOTIDE SEQUENCE</scope>
    <source>
        <strain evidence="3">Rool2</strain>
    </source>
</reference>
<dbReference type="Pfam" id="PF13369">
    <property type="entry name" value="Transglut_core2"/>
    <property type="match status" value="1"/>
</dbReference>
<dbReference type="InterPro" id="IPR032698">
    <property type="entry name" value="SirB1_N"/>
</dbReference>
<sequence>MIDGMATTVGKMLSTLPKDAAGSSMEKMKALRAFLYEAGWWNNNQPFQYDLDDPYGQKPGAQLLANYLATKKGNCVSMPILFLILAERLGIDVTLSTAPLHVFVKFTDDEARIWNLETTSGAGFTRDEWYRTKLPMSETAISNGVYMKKLSRKEALSIIASSVLDHLLATGRYEEAIKVSDILLEAYPANAYTLVKKGTAYYRLLQRDIVEKYPKESDIPSDKRGYAEDLYASNRAAFVRAEALGWTPPSLK</sequence>
<evidence type="ECO:0000256" key="1">
    <source>
        <dbReference type="ARBA" id="ARBA00007100"/>
    </source>
</evidence>
<evidence type="ECO:0000259" key="2">
    <source>
        <dbReference type="Pfam" id="PF13369"/>
    </source>
</evidence>